<dbReference type="PANTHER" id="PTHR24421:SF10">
    <property type="entry name" value="NITRATE_NITRITE SENSOR PROTEIN NARQ"/>
    <property type="match status" value="1"/>
</dbReference>
<dbReference type="AlphaFoldDB" id="A0A370DK08"/>
<dbReference type="Gene3D" id="1.20.5.1930">
    <property type="match status" value="1"/>
</dbReference>
<evidence type="ECO:0000259" key="10">
    <source>
        <dbReference type="PROSITE" id="PS50109"/>
    </source>
</evidence>
<dbReference type="CDD" id="cd16917">
    <property type="entry name" value="HATPase_UhpB-NarQ-NarX-like"/>
    <property type="match status" value="1"/>
</dbReference>
<evidence type="ECO:0000256" key="6">
    <source>
        <dbReference type="ARBA" id="ARBA00022777"/>
    </source>
</evidence>
<dbReference type="PANTHER" id="PTHR24421">
    <property type="entry name" value="NITRATE/NITRITE SENSOR PROTEIN NARX-RELATED"/>
    <property type="match status" value="1"/>
</dbReference>
<keyword evidence="5" id="KW-0547">Nucleotide-binding</keyword>
<dbReference type="InterPro" id="IPR036890">
    <property type="entry name" value="HATPase_C_sf"/>
</dbReference>
<evidence type="ECO:0000313" key="11">
    <source>
        <dbReference type="EMBL" id="RDH85239.1"/>
    </source>
</evidence>
<proteinExistence type="predicted"/>
<dbReference type="Pfam" id="PF07730">
    <property type="entry name" value="HisKA_3"/>
    <property type="match status" value="1"/>
</dbReference>
<keyword evidence="7" id="KW-0067">ATP-binding</keyword>
<evidence type="ECO:0000256" key="4">
    <source>
        <dbReference type="ARBA" id="ARBA00022679"/>
    </source>
</evidence>
<dbReference type="SMART" id="SM00387">
    <property type="entry name" value="HATPase_c"/>
    <property type="match status" value="1"/>
</dbReference>
<keyword evidence="4" id="KW-0808">Transferase</keyword>
<keyword evidence="12" id="KW-1185">Reference proteome</keyword>
<dbReference type="InterPro" id="IPR011712">
    <property type="entry name" value="Sig_transdc_His_kin_sub3_dim/P"/>
</dbReference>
<keyword evidence="9" id="KW-0175">Coiled coil</keyword>
<organism evidence="11 12">
    <name type="scientific">endosymbiont of Galathealinum brachiosum</name>
    <dbReference type="NCBI Taxonomy" id="2200906"/>
    <lineage>
        <taxon>Bacteria</taxon>
        <taxon>Pseudomonadati</taxon>
        <taxon>Pseudomonadota</taxon>
        <taxon>Gammaproteobacteria</taxon>
        <taxon>sulfur-oxidizing symbionts</taxon>
    </lineage>
</organism>
<dbReference type="PROSITE" id="PS50109">
    <property type="entry name" value="HIS_KIN"/>
    <property type="match status" value="1"/>
</dbReference>
<dbReference type="GO" id="GO:0016020">
    <property type="term" value="C:membrane"/>
    <property type="evidence" value="ECO:0007669"/>
    <property type="project" value="InterPro"/>
</dbReference>
<dbReference type="Proteomes" id="UP000254266">
    <property type="component" value="Unassembled WGS sequence"/>
</dbReference>
<keyword evidence="6" id="KW-0418">Kinase</keyword>
<dbReference type="GO" id="GO:0046983">
    <property type="term" value="F:protein dimerization activity"/>
    <property type="evidence" value="ECO:0007669"/>
    <property type="project" value="InterPro"/>
</dbReference>
<dbReference type="GO" id="GO:0005524">
    <property type="term" value="F:ATP binding"/>
    <property type="evidence" value="ECO:0007669"/>
    <property type="project" value="UniProtKB-KW"/>
</dbReference>
<evidence type="ECO:0000313" key="12">
    <source>
        <dbReference type="Proteomes" id="UP000254266"/>
    </source>
</evidence>
<keyword evidence="3" id="KW-0597">Phosphoprotein</keyword>
<dbReference type="InterPro" id="IPR003594">
    <property type="entry name" value="HATPase_dom"/>
</dbReference>
<protein>
    <recommendedName>
        <fullName evidence="2">histidine kinase</fullName>
        <ecNumber evidence="2">2.7.13.3</ecNumber>
    </recommendedName>
</protein>
<comment type="catalytic activity">
    <reaction evidence="1">
        <text>ATP + protein L-histidine = ADP + protein N-phospho-L-histidine.</text>
        <dbReference type="EC" id="2.7.13.3"/>
    </reaction>
</comment>
<reference evidence="11 12" key="1">
    <citation type="journal article" date="2018" name="ISME J.">
        <title>Endosymbiont genomes yield clues of tubeworm success.</title>
        <authorList>
            <person name="Li Y."/>
            <person name="Liles M.R."/>
            <person name="Halanych K.M."/>
        </authorList>
    </citation>
    <scope>NUCLEOTIDE SEQUENCE [LARGE SCALE GENOMIC DNA]</scope>
    <source>
        <strain evidence="11">A1464</strain>
    </source>
</reference>
<name>A0A370DK08_9GAMM</name>
<evidence type="ECO:0000256" key="3">
    <source>
        <dbReference type="ARBA" id="ARBA00022553"/>
    </source>
</evidence>
<comment type="caution">
    <text evidence="11">The sequence shown here is derived from an EMBL/GenBank/DDBJ whole genome shotgun (WGS) entry which is preliminary data.</text>
</comment>
<keyword evidence="8" id="KW-0902">Two-component regulatory system</keyword>
<dbReference type="Pfam" id="PF02518">
    <property type="entry name" value="HATPase_c"/>
    <property type="match status" value="1"/>
</dbReference>
<dbReference type="Gene3D" id="3.30.450.20">
    <property type="entry name" value="PAS domain"/>
    <property type="match status" value="1"/>
</dbReference>
<feature type="domain" description="Histidine kinase" evidence="10">
    <location>
        <begin position="333"/>
        <end position="429"/>
    </location>
</feature>
<evidence type="ECO:0000256" key="8">
    <source>
        <dbReference type="ARBA" id="ARBA00023012"/>
    </source>
</evidence>
<dbReference type="GO" id="GO:0000155">
    <property type="term" value="F:phosphorelay sensor kinase activity"/>
    <property type="evidence" value="ECO:0007669"/>
    <property type="project" value="InterPro"/>
</dbReference>
<dbReference type="SUPFAM" id="SSF55874">
    <property type="entry name" value="ATPase domain of HSP90 chaperone/DNA topoisomerase II/histidine kinase"/>
    <property type="match status" value="1"/>
</dbReference>
<dbReference type="EC" id="2.7.13.3" evidence="2"/>
<dbReference type="InterPro" id="IPR005467">
    <property type="entry name" value="His_kinase_dom"/>
</dbReference>
<evidence type="ECO:0000256" key="5">
    <source>
        <dbReference type="ARBA" id="ARBA00022741"/>
    </source>
</evidence>
<gene>
    <name evidence="11" type="ORF">DIZ80_02140</name>
</gene>
<evidence type="ECO:0000256" key="2">
    <source>
        <dbReference type="ARBA" id="ARBA00012438"/>
    </source>
</evidence>
<feature type="coiled-coil region" evidence="9">
    <location>
        <begin position="165"/>
        <end position="203"/>
    </location>
</feature>
<evidence type="ECO:0000256" key="1">
    <source>
        <dbReference type="ARBA" id="ARBA00000085"/>
    </source>
</evidence>
<evidence type="ECO:0000256" key="7">
    <source>
        <dbReference type="ARBA" id="ARBA00022840"/>
    </source>
</evidence>
<dbReference type="EMBL" id="QFXC01000004">
    <property type="protein sequence ID" value="RDH85239.1"/>
    <property type="molecule type" value="Genomic_DNA"/>
</dbReference>
<dbReference type="Gene3D" id="3.30.565.10">
    <property type="entry name" value="Histidine kinase-like ATPase, C-terminal domain"/>
    <property type="match status" value="1"/>
</dbReference>
<evidence type="ECO:0000256" key="9">
    <source>
        <dbReference type="SAM" id="Coils"/>
    </source>
</evidence>
<sequence>MTKLNDDQLQLENINRAKIQWELVVDSLPQLVIAIDENARITRANKTIETWGIGKVNEVNGLYISDFLKIFNDNMSKDITDFLGNFNNETHQDNDDPDWAYIWQQIKNKDTFIKKTKKTHAGRTYNYTLRKIENYNINKDQCFAVLIIDDITKLQHIEKSLKFQAQDLEKKVIQRTKELKQLNLQLEHELQNKEETNIKLKESHDYHRELLQVIFTTQENERKRIACELHDSIGQSLAATKFKIEGLLLNNKNIFNKDDNNQFNNIVDTIKNLIDETRHISMNLRPATLDDLGAIATLKWFCREFENTYSKIKIDLSLNIDEHDISDDKKTVIYRIVQESMNNIAKHGDATTIQLELNRSNSNLNLNISDNGRGFNISSLTKKLNKSDQPSICGFGLNSMRERAESINGTFKIESKPGKGTSILVSWKI</sequence>
<accession>A0A370DK08</accession>
<dbReference type="InterPro" id="IPR050482">
    <property type="entry name" value="Sensor_HK_TwoCompSys"/>
</dbReference>